<dbReference type="WBParaSite" id="PS1159_v2.g12921.t1">
    <property type="protein sequence ID" value="PS1159_v2.g12921.t1"/>
    <property type="gene ID" value="PS1159_v2.g12921"/>
</dbReference>
<name>A0AC35F1M6_9BILA</name>
<dbReference type="Proteomes" id="UP000887580">
    <property type="component" value="Unplaced"/>
</dbReference>
<protein>
    <submittedName>
        <fullName evidence="2">BPL/LPL catalytic domain-containing protein</fullName>
    </submittedName>
</protein>
<sequence length="689" mass="77534">MTEKISKRIRMGVSSFGKELKPAENNGGRKRFSSLIPSDIDNKEMESKFYSRRRSLSPLTLSIIESHTESTTLTNTSAIGAHSRLSVNENFVRRRSVTPIRRRFHSIPKRGGGGIESTLIEEEKYESKPPQKPPTILVYTGNKPELYKRIFNSIQCIIPENTYTIFHLSSKALITEPWIDENAICVLLGDTNSLDDKAWSKLQSYFFHSGKIFFLCQNSLLASFNNSGSIKKQASLLKNAFGNKSVSISLGKEFENFLKKSMKTLNKNKEVNETFHAKDLIGKMSYSVVIHKKQDQPLLLYMENSANNASALFSDATADELIATGGISLIADAMKRLKIQIVDNQELPSLTIGYFICEPDSLSFDMKSLEYDKEIGSIPKLFFSNIFENLPLTNSSILPIKVCKRKFGLPDECEFDSEKFYNSLKTKTLGKAMLYIPICETTMTISKSLFNVIPSFDGILVIAGIQTKGFGRSGTQWLSPKGCAMFTFNFNIPLLSNLGQSATFIQHILAVSIVDAVITILGIADFALKIKWPNDLYYNRMFKIGGILVNSTISGEFLHCVIGAGINVCNSKPTVCLNDIIPEGCDKILSVEEVIAETMNKFEHYVNLFEKNGKQAFLRRYYDFWLHTREEINVQNGKNDTKERVVIRGLDSYGFLEVRSKQNGKVFSVHDDGNTFDIMKGLIRPKNRP</sequence>
<evidence type="ECO:0000313" key="2">
    <source>
        <dbReference type="WBParaSite" id="PS1159_v2.g12921.t1"/>
    </source>
</evidence>
<evidence type="ECO:0000313" key="1">
    <source>
        <dbReference type="Proteomes" id="UP000887580"/>
    </source>
</evidence>
<accession>A0AC35F1M6</accession>
<reference evidence="2" key="1">
    <citation type="submission" date="2022-11" db="UniProtKB">
        <authorList>
            <consortium name="WormBaseParasite"/>
        </authorList>
    </citation>
    <scope>IDENTIFICATION</scope>
</reference>
<proteinExistence type="predicted"/>
<organism evidence="1 2">
    <name type="scientific">Panagrolaimus sp. PS1159</name>
    <dbReference type="NCBI Taxonomy" id="55785"/>
    <lineage>
        <taxon>Eukaryota</taxon>
        <taxon>Metazoa</taxon>
        <taxon>Ecdysozoa</taxon>
        <taxon>Nematoda</taxon>
        <taxon>Chromadorea</taxon>
        <taxon>Rhabditida</taxon>
        <taxon>Tylenchina</taxon>
        <taxon>Panagrolaimomorpha</taxon>
        <taxon>Panagrolaimoidea</taxon>
        <taxon>Panagrolaimidae</taxon>
        <taxon>Panagrolaimus</taxon>
    </lineage>
</organism>